<dbReference type="PROSITE" id="PS50853">
    <property type="entry name" value="FN3"/>
    <property type="match status" value="1"/>
</dbReference>
<proteinExistence type="predicted"/>
<dbReference type="InterPro" id="IPR003961">
    <property type="entry name" value="FN3_dom"/>
</dbReference>
<dbReference type="SMART" id="SM00060">
    <property type="entry name" value="FN3"/>
    <property type="match status" value="1"/>
</dbReference>
<accession>A0ABS6MH88</accession>
<dbReference type="Proteomes" id="UP000704611">
    <property type="component" value="Unassembled WGS sequence"/>
</dbReference>
<dbReference type="CDD" id="cd00063">
    <property type="entry name" value="FN3"/>
    <property type="match status" value="1"/>
</dbReference>
<protein>
    <submittedName>
        <fullName evidence="2">Fibronectin type III domain-containing protein</fullName>
    </submittedName>
</protein>
<name>A0ABS6MH88_9GAMM</name>
<feature type="domain" description="Fibronectin type-III" evidence="1">
    <location>
        <begin position="174"/>
        <end position="256"/>
    </location>
</feature>
<dbReference type="EMBL" id="JAHRID010000001">
    <property type="protein sequence ID" value="MBV2128153.1"/>
    <property type="molecule type" value="Genomic_DNA"/>
</dbReference>
<organism evidence="2 3">
    <name type="scientific">Arsukibacterium indicum</name>
    <dbReference type="NCBI Taxonomy" id="2848612"/>
    <lineage>
        <taxon>Bacteria</taxon>
        <taxon>Pseudomonadati</taxon>
        <taxon>Pseudomonadota</taxon>
        <taxon>Gammaproteobacteria</taxon>
        <taxon>Chromatiales</taxon>
        <taxon>Chromatiaceae</taxon>
        <taxon>Arsukibacterium</taxon>
    </lineage>
</organism>
<dbReference type="RefSeq" id="WP_217667209.1">
    <property type="nucleotide sequence ID" value="NZ_JAHRID010000001.1"/>
</dbReference>
<keyword evidence="3" id="KW-1185">Reference proteome</keyword>
<sequence>MTVTAYAENDLNGTPLAPVITRSCPASNANNWHGLFGFAIDTDYLVRYMAIGTGADLPDPPPSAAEPVLTLPTGAATGETTASGSVTTDTASGTLYAAVTTSAMPPSKPDIIAGTGAAYATNQAVTATGVQNVNATGLTAETTYYWHFLHNDSNVATSDSFTTDSVPVTPPATAPTGLAAAAQSDSVIRLTWNALSGATGYKIRVDGVDVTDVGNVLTFDVTDLAELTQYGFEVLGYNGAGDGPYSEPPVLETTQATPDLLTLITDFDAGNVSQTLTTITNPESASPRVDVAFRPEMITGTNGTGWTIAALAVNSSGGKSPVFALPRLNMFNRFNTPAATFLPSYTQDFVNLTQAPSRSLVGGTDGTIEFQFADPLPAGTVYILTHPIGQQAAAAPYAASLLANHPGVVSPLPSADVNGVYFTSPAELDENGRQCGGHDMYALKFEFGGSTTDGGPKRKAVISYGQHAMGESQAWWAFKSFIDYILNSTDAEAIRDRANFDYYVYFNITPNGIFAGHRRHNPTRTQDPNRQWLASPILVEIAATKNAIIADTGGSINVCFDFHGAASRTENFIVFAPPSAKTTRFVELGELVFGETAYTDITNITGSMADFCVNELSADFASATEMQGRGDTSLANYQNIGVNWAKTLAAADADGMFYTPAATYLPLNISGLPDGTYAVNLCARTTGVQIAQADISFVGGQAQYEIDMPVGTEIAGYIVAPPDGAAIYGVLTNA</sequence>
<comment type="caution">
    <text evidence="2">The sequence shown here is derived from an EMBL/GenBank/DDBJ whole genome shotgun (WGS) entry which is preliminary data.</text>
</comment>
<evidence type="ECO:0000313" key="2">
    <source>
        <dbReference type="EMBL" id="MBV2128153.1"/>
    </source>
</evidence>
<dbReference type="Pfam" id="PF00041">
    <property type="entry name" value="fn3"/>
    <property type="match status" value="1"/>
</dbReference>
<evidence type="ECO:0000313" key="3">
    <source>
        <dbReference type="Proteomes" id="UP000704611"/>
    </source>
</evidence>
<evidence type="ECO:0000259" key="1">
    <source>
        <dbReference type="PROSITE" id="PS50853"/>
    </source>
</evidence>
<reference evidence="2 3" key="1">
    <citation type="submission" date="2021-06" db="EMBL/GenBank/DDBJ databases">
        <title>Rheinheimera indica sp. nov., isolated from deep-sea sediment.</title>
        <authorList>
            <person name="Wang Z."/>
            <person name="Zhang X.-Y."/>
        </authorList>
    </citation>
    <scope>NUCLEOTIDE SEQUENCE [LARGE SCALE GENOMIC DNA]</scope>
    <source>
        <strain evidence="2 3">SM2107</strain>
    </source>
</reference>
<gene>
    <name evidence="2" type="ORF">KQY15_03465</name>
</gene>